<name>A0A4Y2PU60_ARAVE</name>
<reference evidence="2 4" key="1">
    <citation type="journal article" date="2019" name="Sci. Rep.">
        <title>Orb-weaving spider Araneus ventricosus genome elucidates the spidroin gene catalogue.</title>
        <authorList>
            <person name="Kono N."/>
            <person name="Nakamura H."/>
            <person name="Ohtoshi R."/>
            <person name="Moran D.A.P."/>
            <person name="Shinohara A."/>
            <person name="Yoshida Y."/>
            <person name="Fujiwara M."/>
            <person name="Mori M."/>
            <person name="Tomita M."/>
            <person name="Arakawa K."/>
        </authorList>
    </citation>
    <scope>NUCLEOTIDE SEQUENCE [LARGE SCALE GENOMIC DNA]</scope>
</reference>
<keyword evidence="4" id="KW-1185">Reference proteome</keyword>
<comment type="caution">
    <text evidence="2">The sequence shown here is derived from an EMBL/GenBank/DDBJ whole genome shotgun (WGS) entry which is preliminary data.</text>
</comment>
<dbReference type="EMBL" id="BGPR01295358">
    <property type="protein sequence ID" value="GBN54749.1"/>
    <property type="molecule type" value="Genomic_DNA"/>
</dbReference>
<dbReference type="AlphaFoldDB" id="A0A4Y2PU60"/>
<dbReference type="Proteomes" id="UP000499080">
    <property type="component" value="Unassembled WGS sequence"/>
</dbReference>
<accession>A0A4Y2PU60</accession>
<organism evidence="2 4">
    <name type="scientific">Araneus ventricosus</name>
    <name type="common">Orbweaver spider</name>
    <name type="synonym">Epeira ventricosa</name>
    <dbReference type="NCBI Taxonomy" id="182803"/>
    <lineage>
        <taxon>Eukaryota</taxon>
        <taxon>Metazoa</taxon>
        <taxon>Ecdysozoa</taxon>
        <taxon>Arthropoda</taxon>
        <taxon>Chelicerata</taxon>
        <taxon>Arachnida</taxon>
        <taxon>Araneae</taxon>
        <taxon>Araneomorphae</taxon>
        <taxon>Entelegynae</taxon>
        <taxon>Araneoidea</taxon>
        <taxon>Araneidae</taxon>
        <taxon>Araneus</taxon>
    </lineage>
</organism>
<dbReference type="EMBL" id="BGPR01295363">
    <property type="protein sequence ID" value="GBN54759.1"/>
    <property type="molecule type" value="Genomic_DNA"/>
</dbReference>
<gene>
    <name evidence="2" type="ORF">AVEN_72531_1</name>
    <name evidence="3" type="ORF">AVEN_78909_1</name>
</gene>
<evidence type="ECO:0000256" key="1">
    <source>
        <dbReference type="SAM" id="MobiDB-lite"/>
    </source>
</evidence>
<sequence>VCGHRSRWPSGKVSTSGRRVPSSKPDFTEEPPCKRAMCTLNPSGSNVLPLMWCGSLEKGCLPRCRLRHMTANQNDENRPKIALVLLYNGT</sequence>
<feature type="non-terminal residue" evidence="2">
    <location>
        <position position="1"/>
    </location>
</feature>
<feature type="region of interest" description="Disordered" evidence="1">
    <location>
        <begin position="1"/>
        <end position="30"/>
    </location>
</feature>
<evidence type="ECO:0000313" key="3">
    <source>
        <dbReference type="EMBL" id="GBN54759.1"/>
    </source>
</evidence>
<evidence type="ECO:0000313" key="4">
    <source>
        <dbReference type="Proteomes" id="UP000499080"/>
    </source>
</evidence>
<proteinExistence type="predicted"/>
<evidence type="ECO:0000313" key="2">
    <source>
        <dbReference type="EMBL" id="GBN54749.1"/>
    </source>
</evidence>
<protein>
    <submittedName>
        <fullName evidence="2">Uncharacterized protein</fullName>
    </submittedName>
</protein>